<evidence type="ECO:0000313" key="3">
    <source>
        <dbReference type="Proteomes" id="UP000809910"/>
    </source>
</evidence>
<dbReference type="EMBL" id="JADWVN010000017">
    <property type="protein sequence ID" value="MBL7526786.1"/>
    <property type="molecule type" value="Genomic_DNA"/>
</dbReference>
<protein>
    <recommendedName>
        <fullName evidence="4">Dot/Icm T4SS effector</fullName>
    </recommendedName>
</protein>
<keyword evidence="3" id="KW-1185">Reference proteome</keyword>
<accession>A0ABS1WBP2</accession>
<dbReference type="RefSeq" id="WP_203111903.1">
    <property type="nucleotide sequence ID" value="NZ_JADOBG010000022.1"/>
</dbReference>
<sequence length="496" mass="56509">MLSIDQVKEELASQDCPISIEAMTVAVASLKHYKDKHHSTFNCVVLNLDDKNPEQNEFNQFLIQLNQNKNLYPENTRIQIIFKHGNHWSTMDVRVNQGQLEFYFLDAANSMPTVLQGFSSIFEHCPNAKLTYSGAFLQMEGKHCPYFALDHALAFSKINDLHETLRPCVSHENIGRFEHYADYIQFLVQSRQELSQFNRPSFLEAIKLLNYVKIIDLPQHFGSLIKHIQDLDYYRTNVSGRNFVRYNGKPVNDYVKQHSRNLNGDNPYSVPKLCNMGIVDKKLKIKKRAAEFLAGMTEQEYSTLVDRRKSLGLVDCKSTPQGVLDNPNAMDLKDQRVNEPEKSEQRQARVIELQFKRNLNLLHEKKSEFELKVNKGQFNYKKAFDAASALHKELVSAGEAYFANPTQDRYREFKRVCDKSITANRLELEKHRGLVTIILNITAIILTAGIGYGIALGIGMVLNGSKFSFFSTDSVKKINAIEDAIMNAAPNTASAA</sequence>
<feature type="transmembrane region" description="Helical" evidence="1">
    <location>
        <begin position="437"/>
        <end position="462"/>
    </location>
</feature>
<name>A0ABS1WBP2_9GAMM</name>
<gene>
    <name evidence="2" type="ORF">I5282_09405</name>
</gene>
<evidence type="ECO:0000256" key="1">
    <source>
        <dbReference type="SAM" id="Phobius"/>
    </source>
</evidence>
<dbReference type="Proteomes" id="UP000809910">
    <property type="component" value="Unassembled WGS sequence"/>
</dbReference>
<keyword evidence="1" id="KW-0472">Membrane</keyword>
<keyword evidence="1" id="KW-1133">Transmembrane helix</keyword>
<proteinExistence type="predicted"/>
<keyword evidence="1" id="KW-0812">Transmembrane</keyword>
<reference evidence="2 3" key="1">
    <citation type="submission" date="2020-12" db="EMBL/GenBank/DDBJ databases">
        <title>WGS of Legionella: environmental sample.</title>
        <authorList>
            <person name="Cristino S."/>
            <person name="Girolamini L."/>
            <person name="Salaris S."/>
            <person name="Pascale M.R."/>
            <person name="Mazzotta M."/>
            <person name="Orsini M."/>
            <person name="Grottola A."/>
        </authorList>
    </citation>
    <scope>NUCLEOTIDE SEQUENCE [LARGE SCALE GENOMIC DNA]</scope>
    <source>
        <strain evidence="2 3">30cs62</strain>
    </source>
</reference>
<evidence type="ECO:0008006" key="4">
    <source>
        <dbReference type="Google" id="ProtNLM"/>
    </source>
</evidence>
<organism evidence="2 3">
    <name type="scientific">Legionella bononiensis</name>
    <dbReference type="NCBI Taxonomy" id="2793102"/>
    <lineage>
        <taxon>Bacteria</taxon>
        <taxon>Pseudomonadati</taxon>
        <taxon>Pseudomonadota</taxon>
        <taxon>Gammaproteobacteria</taxon>
        <taxon>Legionellales</taxon>
        <taxon>Legionellaceae</taxon>
        <taxon>Legionella</taxon>
    </lineage>
</organism>
<comment type="caution">
    <text evidence="2">The sequence shown here is derived from an EMBL/GenBank/DDBJ whole genome shotgun (WGS) entry which is preliminary data.</text>
</comment>
<evidence type="ECO:0000313" key="2">
    <source>
        <dbReference type="EMBL" id="MBL7526786.1"/>
    </source>
</evidence>